<dbReference type="AlphaFoldDB" id="A0A5R8KCU4"/>
<reference evidence="2 3" key="1">
    <citation type="submission" date="2019-05" db="EMBL/GenBank/DDBJ databases">
        <title>Verrucobacter flavum gen. nov., sp. nov. a new member of the family Verrucomicrobiaceae.</title>
        <authorList>
            <person name="Szuroczki S."/>
            <person name="Abbaszade G."/>
            <person name="Szabo A."/>
            <person name="Felfoldi T."/>
            <person name="Schumann P."/>
            <person name="Boka K."/>
            <person name="Keki Z."/>
            <person name="Toumi M."/>
            <person name="Toth E."/>
        </authorList>
    </citation>
    <scope>NUCLEOTIDE SEQUENCE [LARGE SCALE GENOMIC DNA]</scope>
    <source>
        <strain evidence="2 3">MG-N-17</strain>
    </source>
</reference>
<dbReference type="SUPFAM" id="SSF52833">
    <property type="entry name" value="Thioredoxin-like"/>
    <property type="match status" value="1"/>
</dbReference>
<dbReference type="Pfam" id="PF00578">
    <property type="entry name" value="AhpC-TSA"/>
    <property type="match status" value="1"/>
</dbReference>
<dbReference type="PROSITE" id="PS51352">
    <property type="entry name" value="THIOREDOXIN_2"/>
    <property type="match status" value="1"/>
</dbReference>
<dbReference type="GO" id="GO:0016491">
    <property type="term" value="F:oxidoreductase activity"/>
    <property type="evidence" value="ECO:0007669"/>
    <property type="project" value="InterPro"/>
</dbReference>
<evidence type="ECO:0000313" key="3">
    <source>
        <dbReference type="Proteomes" id="UP000306196"/>
    </source>
</evidence>
<dbReference type="InterPro" id="IPR011990">
    <property type="entry name" value="TPR-like_helical_dom_sf"/>
</dbReference>
<dbReference type="Proteomes" id="UP000306196">
    <property type="component" value="Unassembled WGS sequence"/>
</dbReference>
<dbReference type="InterPro" id="IPR000866">
    <property type="entry name" value="AhpC/TSA"/>
</dbReference>
<dbReference type="InterPro" id="IPR050553">
    <property type="entry name" value="Thioredoxin_ResA/DsbE_sf"/>
</dbReference>
<dbReference type="PANTHER" id="PTHR42852">
    <property type="entry name" value="THIOL:DISULFIDE INTERCHANGE PROTEIN DSBE"/>
    <property type="match status" value="1"/>
</dbReference>
<dbReference type="Gene3D" id="3.40.30.10">
    <property type="entry name" value="Glutaredoxin"/>
    <property type="match status" value="1"/>
</dbReference>
<dbReference type="InterPro" id="IPR036249">
    <property type="entry name" value="Thioredoxin-like_sf"/>
</dbReference>
<keyword evidence="3" id="KW-1185">Reference proteome</keyword>
<dbReference type="OrthoDB" id="9809746at2"/>
<dbReference type="SUPFAM" id="SSF48452">
    <property type="entry name" value="TPR-like"/>
    <property type="match status" value="1"/>
</dbReference>
<dbReference type="Gene3D" id="1.25.40.10">
    <property type="entry name" value="Tetratricopeptide repeat domain"/>
    <property type="match status" value="1"/>
</dbReference>
<dbReference type="PANTHER" id="PTHR42852:SF13">
    <property type="entry name" value="PROTEIN DIPZ"/>
    <property type="match status" value="1"/>
</dbReference>
<gene>
    <name evidence="2" type="ORF">FEM03_13055</name>
</gene>
<comment type="caution">
    <text evidence="2">The sequence shown here is derived from an EMBL/GenBank/DDBJ whole genome shotgun (WGS) entry which is preliminary data.</text>
</comment>
<protein>
    <submittedName>
        <fullName evidence="2">Redoxin domain-containing protein</fullName>
    </submittedName>
</protein>
<dbReference type="EMBL" id="VAUV01000009">
    <property type="protein sequence ID" value="TLD70121.1"/>
    <property type="molecule type" value="Genomic_DNA"/>
</dbReference>
<dbReference type="GO" id="GO:0016209">
    <property type="term" value="F:antioxidant activity"/>
    <property type="evidence" value="ECO:0007669"/>
    <property type="project" value="InterPro"/>
</dbReference>
<dbReference type="InterPro" id="IPR013766">
    <property type="entry name" value="Thioredoxin_domain"/>
</dbReference>
<proteinExistence type="predicted"/>
<sequence length="735" mass="80952">MPGARLTGSTHCPPSRWRFVRRVLTRSCLPKMTLSLNSSALVLVCALTFAGFSASVRGQGEPAQKAAFQCLSALAWQKEQQFQQPVNDKEAFRSGPFQRLTLSQPGVVSDFNLPWVSSVREKEEIGARMIAGLRSLHALDDEDAESWFRDVVVLDPQCASGWLGLAMANEKSPMRAQYFLGKAAEIKSAGAGEKRWIAAYQGFFDAAAGGDIVQRLNGLSATLQRMATQHPEDRCAEVFAMRYRLLASHLSGLPVVDGDEWESMMEQWLSAKGGGDLVGYGVLLWLSTNPVRASEWVKSHANRFDCPTLWRLAAQAFLGAGDLTKAKAYLTSVLREGSNDFLKDRFVEDDREQLRFSTAATLAWTSYHLGEFEEALAVAERLVTVPRKPAFTNLMAIDDAPASPYLEAHRLKVQLLAALGEWDKLAKFVEGGESDDAGLLAQVYRRYWAVIANAGGGERERATEQRKQLAAMVAQLGQTSYLNQYAELTTKMERGADAFMQLAGGRLSPFLSQISDVPVAAMVPLLVKAKAKEVALAKLDSAMQSQPGSVPLTRLAKELRDGVNGEKHVAIPKGASDEVERDWAKAPDLELPDKSGTLYTLSQFRGKPVLVIFFLGQGCAHCVEQLQKFKPQIPAFEKEGIRVVGIGTDSVEKLAEGLGKGPELNPDLPYLLLADPKMDAFKKWRCYDEFAVEPLHGTFLMDGDGRILWSDISHDPYVHAEFLVGECRRLLALPR</sequence>
<evidence type="ECO:0000259" key="1">
    <source>
        <dbReference type="PROSITE" id="PS51352"/>
    </source>
</evidence>
<evidence type="ECO:0000313" key="2">
    <source>
        <dbReference type="EMBL" id="TLD70121.1"/>
    </source>
</evidence>
<feature type="domain" description="Thioredoxin" evidence="1">
    <location>
        <begin position="580"/>
        <end position="732"/>
    </location>
</feature>
<accession>A0A5R8KCU4</accession>
<name>A0A5R8KCU4_9BACT</name>
<organism evidence="2 3">
    <name type="scientific">Phragmitibacter flavus</name>
    <dbReference type="NCBI Taxonomy" id="2576071"/>
    <lineage>
        <taxon>Bacteria</taxon>
        <taxon>Pseudomonadati</taxon>
        <taxon>Verrucomicrobiota</taxon>
        <taxon>Verrucomicrobiia</taxon>
        <taxon>Verrucomicrobiales</taxon>
        <taxon>Verrucomicrobiaceae</taxon>
        <taxon>Phragmitibacter</taxon>
    </lineage>
</organism>
<dbReference type="GO" id="GO:0006950">
    <property type="term" value="P:response to stress"/>
    <property type="evidence" value="ECO:0007669"/>
    <property type="project" value="UniProtKB-ARBA"/>
</dbReference>